<feature type="transmembrane region" description="Helical" evidence="2">
    <location>
        <begin position="345"/>
        <end position="364"/>
    </location>
</feature>
<keyword evidence="3" id="KW-0732">Signal</keyword>
<keyword evidence="2" id="KW-1133">Transmembrane helix</keyword>
<feature type="chain" id="PRO_5003894477" description="Hydrogenase/urease accessory protein HupE" evidence="3">
    <location>
        <begin position="38"/>
        <end position="398"/>
    </location>
</feature>
<dbReference type="PATRIC" id="fig|1117379.3.peg.4983"/>
<evidence type="ECO:0000256" key="1">
    <source>
        <dbReference type="SAM" id="MobiDB-lite"/>
    </source>
</evidence>
<comment type="caution">
    <text evidence="4">The sequence shown here is derived from an EMBL/GenBank/DDBJ whole genome shotgun (WGS) entry which is preliminary data.</text>
</comment>
<dbReference type="InterPro" id="IPR032809">
    <property type="entry name" value="Put_HupE_UreJ"/>
</dbReference>
<evidence type="ECO:0000256" key="2">
    <source>
        <dbReference type="SAM" id="Phobius"/>
    </source>
</evidence>
<evidence type="ECO:0000313" key="5">
    <source>
        <dbReference type="Proteomes" id="UP000006316"/>
    </source>
</evidence>
<dbReference type="OrthoDB" id="9808870at2"/>
<evidence type="ECO:0000313" key="4">
    <source>
        <dbReference type="EMBL" id="EKN63943.1"/>
    </source>
</evidence>
<organism evidence="4 5">
    <name type="scientific">Neobacillus bataviensis LMG 21833</name>
    <dbReference type="NCBI Taxonomy" id="1117379"/>
    <lineage>
        <taxon>Bacteria</taxon>
        <taxon>Bacillati</taxon>
        <taxon>Bacillota</taxon>
        <taxon>Bacilli</taxon>
        <taxon>Bacillales</taxon>
        <taxon>Bacillaceae</taxon>
        <taxon>Neobacillus</taxon>
    </lineage>
</organism>
<feature type="transmembrane region" description="Helical" evidence="2">
    <location>
        <begin position="227"/>
        <end position="248"/>
    </location>
</feature>
<protein>
    <recommendedName>
        <fullName evidence="6">Hydrogenase/urease accessory protein HupE</fullName>
    </recommendedName>
</protein>
<keyword evidence="5" id="KW-1185">Reference proteome</keyword>
<feature type="signal peptide" evidence="3">
    <location>
        <begin position="1"/>
        <end position="37"/>
    </location>
</feature>
<name>K6D789_9BACI</name>
<feature type="transmembrane region" description="Helical" evidence="2">
    <location>
        <begin position="308"/>
        <end position="325"/>
    </location>
</feature>
<feature type="transmembrane region" description="Helical" evidence="2">
    <location>
        <begin position="255"/>
        <end position="278"/>
    </location>
</feature>
<dbReference type="AlphaFoldDB" id="K6D789"/>
<dbReference type="Proteomes" id="UP000006316">
    <property type="component" value="Unassembled WGS sequence"/>
</dbReference>
<keyword evidence="2" id="KW-0472">Membrane</keyword>
<gene>
    <name evidence="4" type="ORF">BABA_24035</name>
</gene>
<feature type="transmembrane region" description="Helical" evidence="2">
    <location>
        <begin position="376"/>
        <end position="393"/>
    </location>
</feature>
<accession>K6D789</accession>
<dbReference type="EMBL" id="AJLS01000152">
    <property type="protein sequence ID" value="EKN63943.1"/>
    <property type="molecule type" value="Genomic_DNA"/>
</dbReference>
<sequence>MSIFNKIRPKVRHLTLLLLSIILFTCISFPHSTSAHAYSVSYTKITMDNKNTEVVFSLDTLSVLELIPTVDKNKNYILDQTEIKENAHHLEELITEGLTLDKGNMEQSPNIKKMKIVKKENKEFLSITMSFPAFAPGETLVFNDGFYYNDTGTNYVNLISASYLGEKSEAALEGKNRTWTMLITEMQQEQQSGEGEAVQPSTEPKQTEKAHPVKTTTSSSWFSFLKLGMNHILTGYDHLLFLLSLLIARQTFKQIAATITAFTIAHSITLTLTVIGIINIPAGFVEPAIALSICYVSLENIFRKKINYRWALTFVFGLIHGMGFADILKEMNIPKSALAIDLASFNIGIEIIQLAIVILLLPLLTILYRSKYSRKAIVSISFFAFLLGAIWLIERLVS</sequence>
<dbReference type="eggNOG" id="COG2370">
    <property type="taxonomic scope" value="Bacteria"/>
</dbReference>
<evidence type="ECO:0008006" key="6">
    <source>
        <dbReference type="Google" id="ProtNLM"/>
    </source>
</evidence>
<feature type="transmembrane region" description="Helical" evidence="2">
    <location>
        <begin position="284"/>
        <end position="301"/>
    </location>
</feature>
<keyword evidence="2" id="KW-0812">Transmembrane</keyword>
<reference evidence="4 5" key="1">
    <citation type="journal article" date="2012" name="Front. Microbiol.">
        <title>Redundancy and modularity in membrane-associated dissimilatory nitrate reduction in Bacillus.</title>
        <authorList>
            <person name="Heylen K."/>
            <person name="Keltjens J."/>
        </authorList>
    </citation>
    <scope>NUCLEOTIDE SEQUENCE [LARGE SCALE GENOMIC DNA]</scope>
    <source>
        <strain evidence="5">LMG 21833T</strain>
    </source>
</reference>
<proteinExistence type="predicted"/>
<dbReference type="RefSeq" id="WP_007087798.1">
    <property type="nucleotide sequence ID" value="NZ_AJLS01000152.1"/>
</dbReference>
<dbReference type="STRING" id="1117379.BABA_24035"/>
<dbReference type="Pfam" id="PF13795">
    <property type="entry name" value="HupE_UreJ_2"/>
    <property type="match status" value="1"/>
</dbReference>
<feature type="region of interest" description="Disordered" evidence="1">
    <location>
        <begin position="190"/>
        <end position="214"/>
    </location>
</feature>
<evidence type="ECO:0000256" key="3">
    <source>
        <dbReference type="SAM" id="SignalP"/>
    </source>
</evidence>